<dbReference type="Gene3D" id="3.30.1380.10">
    <property type="match status" value="1"/>
</dbReference>
<dbReference type="Pfam" id="PF13539">
    <property type="entry name" value="Peptidase_M15_4"/>
    <property type="match status" value="1"/>
</dbReference>
<sequence length="275" mass="29836">MPKSYNGWSASPNPADFGGLARLEVAGETFAPGVRAGDVHAVFQYLAEQLHRRVEPIVRPDWHQADDWGYSYRKNVNANNLSCHASGTAIDYNATRHPNGKRGTFSAGQVAEIRRILGELEGVVCWGGDFTGTADEMHFEIIKGAGDIARVAAKVRGGAPAPVPPPAPAPPHTPGKFAWNLPAGHYYGNIAGPAKSHGGYYSAERDEVRNIQQWLIYHGCVPGVPSSAWASSGWADGKWEGPTDGAMATWHARFYAGQPFPAQCWRDDYDRLARA</sequence>
<name>A0ABS4TFX3_9PSEU</name>
<keyword evidence="3" id="KW-1185">Reference proteome</keyword>
<organism evidence="2 3">
    <name type="scientific">Kibdelosporangium banguiense</name>
    <dbReference type="NCBI Taxonomy" id="1365924"/>
    <lineage>
        <taxon>Bacteria</taxon>
        <taxon>Bacillati</taxon>
        <taxon>Actinomycetota</taxon>
        <taxon>Actinomycetes</taxon>
        <taxon>Pseudonocardiales</taxon>
        <taxon>Pseudonocardiaceae</taxon>
        <taxon>Kibdelosporangium</taxon>
    </lineage>
</organism>
<evidence type="ECO:0000313" key="2">
    <source>
        <dbReference type="EMBL" id="MBP2323317.1"/>
    </source>
</evidence>
<dbReference type="InterPro" id="IPR039561">
    <property type="entry name" value="Peptidase_M15C"/>
</dbReference>
<reference evidence="2 3" key="1">
    <citation type="submission" date="2021-03" db="EMBL/GenBank/DDBJ databases">
        <title>Sequencing the genomes of 1000 actinobacteria strains.</title>
        <authorList>
            <person name="Klenk H.-P."/>
        </authorList>
    </citation>
    <scope>NUCLEOTIDE SEQUENCE [LARGE SCALE GENOMIC DNA]</scope>
    <source>
        <strain evidence="2 3">DSM 46670</strain>
    </source>
</reference>
<dbReference type="EMBL" id="JAGINW010000001">
    <property type="protein sequence ID" value="MBP2323317.1"/>
    <property type="molecule type" value="Genomic_DNA"/>
</dbReference>
<comment type="caution">
    <text evidence="2">The sequence shown here is derived from an EMBL/GenBank/DDBJ whole genome shotgun (WGS) entry which is preliminary data.</text>
</comment>
<feature type="domain" description="Peptidase M15C" evidence="1">
    <location>
        <begin position="78"/>
        <end position="141"/>
    </location>
</feature>
<protein>
    <recommendedName>
        <fullName evidence="1">Peptidase M15C domain-containing protein</fullName>
    </recommendedName>
</protein>
<evidence type="ECO:0000259" key="1">
    <source>
        <dbReference type="Pfam" id="PF13539"/>
    </source>
</evidence>
<accession>A0ABS4TFX3</accession>
<dbReference type="Proteomes" id="UP001519332">
    <property type="component" value="Unassembled WGS sequence"/>
</dbReference>
<proteinExistence type="predicted"/>
<dbReference type="SUPFAM" id="SSF55166">
    <property type="entry name" value="Hedgehog/DD-peptidase"/>
    <property type="match status" value="1"/>
</dbReference>
<evidence type="ECO:0000313" key="3">
    <source>
        <dbReference type="Proteomes" id="UP001519332"/>
    </source>
</evidence>
<gene>
    <name evidence="2" type="ORF">JOF56_003702</name>
</gene>
<dbReference type="RefSeq" id="WP_209639523.1">
    <property type="nucleotide sequence ID" value="NZ_JAGINW010000001.1"/>
</dbReference>
<dbReference type="InterPro" id="IPR009045">
    <property type="entry name" value="Zn_M74/Hedgehog-like"/>
</dbReference>